<evidence type="ECO:0000313" key="4">
    <source>
        <dbReference type="EMBL" id="GAA0494743.1"/>
    </source>
</evidence>
<dbReference type="Gene3D" id="3.30.70.3290">
    <property type="match status" value="1"/>
</dbReference>
<keyword evidence="5" id="KW-1185">Reference proteome</keyword>
<dbReference type="EMBL" id="BAAABY010000054">
    <property type="protein sequence ID" value="GAA0494743.1"/>
    <property type="molecule type" value="Genomic_DNA"/>
</dbReference>
<sequence>MSTTNVTPGDRRVALLFPGQGAQHPRMAAGLHGWVPAFTMVMEEAFALLGEQGEDLRAEWLAADPSDLFDDVTRSQPLLYAVGYALGRAVLELGVEPVALLGHSVGEMVAATLADVLSFADGIRLMRDRVAQYADTPPGGMLAVAASADEVAPFLTGCATGDPVIAAVNAPQQTLVAGGRSELAELTRKLRAHGHTCMAARARQAFHSPLVADAAERSLNAWQAVPLCAPTRRVYSVHARSPLGPDLATDPRFWAMQPTATVHFWPMLDRLLAEEDVLLVEAGPGQGLTTLARRHPAVRSGRSAVLPLLPARPDGAEADRAHWHAAVAGLTAEL</sequence>
<name>A0ABN1BCP2_9ACTN</name>
<protein>
    <recommendedName>
        <fullName evidence="3">Malonyl-CoA:ACP transacylase (MAT) domain-containing protein</fullName>
    </recommendedName>
</protein>
<comment type="caution">
    <text evidence="4">The sequence shown here is derived from an EMBL/GenBank/DDBJ whole genome shotgun (WGS) entry which is preliminary data.</text>
</comment>
<dbReference type="Gene3D" id="3.40.366.10">
    <property type="entry name" value="Malonyl-Coenzyme A Acyl Carrier Protein, domain 2"/>
    <property type="match status" value="1"/>
</dbReference>
<dbReference type="SMART" id="SM00827">
    <property type="entry name" value="PKS_AT"/>
    <property type="match status" value="1"/>
</dbReference>
<evidence type="ECO:0000259" key="3">
    <source>
        <dbReference type="SMART" id="SM00827"/>
    </source>
</evidence>
<dbReference type="Proteomes" id="UP001500909">
    <property type="component" value="Unassembled WGS sequence"/>
</dbReference>
<dbReference type="Pfam" id="PF00698">
    <property type="entry name" value="Acyl_transf_1"/>
    <property type="match status" value="1"/>
</dbReference>
<gene>
    <name evidence="4" type="ORF">GCM10010361_70130</name>
</gene>
<dbReference type="InterPro" id="IPR050091">
    <property type="entry name" value="PKS_NRPS_Biosynth_Enz"/>
</dbReference>
<dbReference type="Gene3D" id="3.30.70.250">
    <property type="entry name" value="Malonyl-CoA ACP transacylase, ACP-binding"/>
    <property type="match status" value="1"/>
</dbReference>
<organism evidence="4 5">
    <name type="scientific">Streptomyces olivaceiscleroticus</name>
    <dbReference type="NCBI Taxonomy" id="68245"/>
    <lineage>
        <taxon>Bacteria</taxon>
        <taxon>Bacillati</taxon>
        <taxon>Actinomycetota</taxon>
        <taxon>Actinomycetes</taxon>
        <taxon>Kitasatosporales</taxon>
        <taxon>Streptomycetaceae</taxon>
        <taxon>Streptomyces</taxon>
    </lineage>
</organism>
<dbReference type="RefSeq" id="WP_346099519.1">
    <property type="nucleotide sequence ID" value="NZ_BAAABY010000054.1"/>
</dbReference>
<evidence type="ECO:0000313" key="5">
    <source>
        <dbReference type="Proteomes" id="UP001500909"/>
    </source>
</evidence>
<reference evidence="4 5" key="1">
    <citation type="journal article" date="2019" name="Int. J. Syst. Evol. Microbiol.">
        <title>The Global Catalogue of Microorganisms (GCM) 10K type strain sequencing project: providing services to taxonomists for standard genome sequencing and annotation.</title>
        <authorList>
            <consortium name="The Broad Institute Genomics Platform"/>
            <consortium name="The Broad Institute Genome Sequencing Center for Infectious Disease"/>
            <person name="Wu L."/>
            <person name="Ma J."/>
        </authorList>
    </citation>
    <scope>NUCLEOTIDE SEQUENCE [LARGE SCALE GENOMIC DNA]</scope>
    <source>
        <strain evidence="4 5">JCM 4805</strain>
    </source>
</reference>
<accession>A0ABN1BCP2</accession>
<keyword evidence="2" id="KW-0597">Phosphoprotein</keyword>
<dbReference type="PANTHER" id="PTHR43775:SF37">
    <property type="entry name" value="SI:DKEY-61P9.11"/>
    <property type="match status" value="1"/>
</dbReference>
<feature type="domain" description="Malonyl-CoA:ACP transacylase (MAT)" evidence="3">
    <location>
        <begin position="16"/>
        <end position="313"/>
    </location>
</feature>
<dbReference type="InterPro" id="IPR014043">
    <property type="entry name" value="Acyl_transferase_dom"/>
</dbReference>
<dbReference type="InterPro" id="IPR016035">
    <property type="entry name" value="Acyl_Trfase/lysoPLipase"/>
</dbReference>
<dbReference type="SUPFAM" id="SSF55048">
    <property type="entry name" value="Probable ACP-binding domain of malonyl-CoA ACP transacylase"/>
    <property type="match status" value="1"/>
</dbReference>
<dbReference type="InterPro" id="IPR001227">
    <property type="entry name" value="Ac_transferase_dom_sf"/>
</dbReference>
<proteinExistence type="predicted"/>
<dbReference type="SUPFAM" id="SSF52151">
    <property type="entry name" value="FabD/lysophospholipase-like"/>
    <property type="match status" value="1"/>
</dbReference>
<keyword evidence="1" id="KW-0596">Phosphopantetheine</keyword>
<dbReference type="PANTHER" id="PTHR43775">
    <property type="entry name" value="FATTY ACID SYNTHASE"/>
    <property type="match status" value="1"/>
</dbReference>
<evidence type="ECO:0000256" key="1">
    <source>
        <dbReference type="ARBA" id="ARBA00022450"/>
    </source>
</evidence>
<dbReference type="InterPro" id="IPR016036">
    <property type="entry name" value="Malonyl_transacylase_ACP-bd"/>
</dbReference>
<evidence type="ECO:0000256" key="2">
    <source>
        <dbReference type="ARBA" id="ARBA00022553"/>
    </source>
</evidence>